<evidence type="ECO:0000313" key="3">
    <source>
        <dbReference type="Proteomes" id="UP000615796"/>
    </source>
</evidence>
<protein>
    <submittedName>
        <fullName evidence="2">Uncharacterized protein</fullName>
    </submittedName>
</protein>
<gene>
    <name evidence="2" type="ORF">H8Q88_15340</name>
</gene>
<reference evidence="2" key="1">
    <citation type="submission" date="2020-08" db="EMBL/GenBank/DDBJ databases">
        <title>Genome Sequencing and Pan-Genome Analysis of Migratory bird Vibrio Strains, Inner Mongolia.</title>
        <authorList>
            <person name="Zheng L."/>
        </authorList>
    </citation>
    <scope>NUCLEOTIDE SEQUENCE</scope>
    <source>
        <strain evidence="2">M13F</strain>
    </source>
</reference>
<comment type="caution">
    <text evidence="2">The sequence shown here is derived from an EMBL/GenBank/DDBJ whole genome shotgun (WGS) entry which is preliminary data.</text>
</comment>
<sequence length="76" mass="8514">MRFRTMALPMTTVMMLVTFYYLGLSIGHNAFSFLVCATLLASYTAFQGVKTAFNRSVKTRMHTISLKSKESTKHGA</sequence>
<feature type="transmembrane region" description="Helical" evidence="1">
    <location>
        <begin position="7"/>
        <end position="24"/>
    </location>
</feature>
<feature type="transmembrane region" description="Helical" evidence="1">
    <location>
        <begin position="30"/>
        <end position="53"/>
    </location>
</feature>
<keyword evidence="1" id="KW-0812">Transmembrane</keyword>
<accession>A0A9X0R9R9</accession>
<keyword evidence="1" id="KW-0472">Membrane</keyword>
<evidence type="ECO:0000313" key="2">
    <source>
        <dbReference type="EMBL" id="MBC5852279.1"/>
    </source>
</evidence>
<organism evidence="2 3">
    <name type="scientific">Vibrio metschnikovii</name>
    <dbReference type="NCBI Taxonomy" id="28172"/>
    <lineage>
        <taxon>Bacteria</taxon>
        <taxon>Pseudomonadati</taxon>
        <taxon>Pseudomonadota</taxon>
        <taxon>Gammaproteobacteria</taxon>
        <taxon>Vibrionales</taxon>
        <taxon>Vibrionaceae</taxon>
        <taxon>Vibrio</taxon>
    </lineage>
</organism>
<dbReference type="Proteomes" id="UP000615796">
    <property type="component" value="Unassembled WGS sequence"/>
</dbReference>
<evidence type="ECO:0000256" key="1">
    <source>
        <dbReference type="SAM" id="Phobius"/>
    </source>
</evidence>
<dbReference type="RefSeq" id="WP_187026779.1">
    <property type="nucleotide sequence ID" value="NZ_JACRUP010000012.1"/>
</dbReference>
<keyword evidence="1" id="KW-1133">Transmembrane helix</keyword>
<name>A0A9X0R9R9_VIBME</name>
<dbReference type="EMBL" id="JACRUP010000012">
    <property type="protein sequence ID" value="MBC5852279.1"/>
    <property type="molecule type" value="Genomic_DNA"/>
</dbReference>
<proteinExistence type="predicted"/>
<dbReference type="AlphaFoldDB" id="A0A9X0R9R9"/>
<keyword evidence="3" id="KW-1185">Reference proteome</keyword>